<name>A0A8J4TGM7_9TREM</name>
<dbReference type="AlphaFoldDB" id="A0A8J4TGM7"/>
<evidence type="ECO:0000256" key="3">
    <source>
        <dbReference type="ARBA" id="ARBA00022737"/>
    </source>
</evidence>
<feature type="compositionally biased region" description="Polar residues" evidence="4">
    <location>
        <begin position="661"/>
        <end position="686"/>
    </location>
</feature>
<feature type="region of interest" description="Disordered" evidence="4">
    <location>
        <begin position="239"/>
        <end position="259"/>
    </location>
</feature>
<feature type="compositionally biased region" description="Basic and acidic residues" evidence="4">
    <location>
        <begin position="1"/>
        <end position="22"/>
    </location>
</feature>
<keyword evidence="2" id="KW-0433">Leucine-rich repeat</keyword>
<reference evidence="5" key="1">
    <citation type="submission" date="2019-05" db="EMBL/GenBank/DDBJ databases">
        <title>Annotation for the trematode Paragonimus heterotremus.</title>
        <authorList>
            <person name="Choi Y.-J."/>
        </authorList>
    </citation>
    <scope>NUCLEOTIDE SEQUENCE</scope>
    <source>
        <strain evidence="5">LC</strain>
    </source>
</reference>
<dbReference type="GO" id="GO:0006913">
    <property type="term" value="P:nucleocytoplasmic transport"/>
    <property type="evidence" value="ECO:0007669"/>
    <property type="project" value="TreeGrafter"/>
</dbReference>
<dbReference type="GO" id="GO:0031267">
    <property type="term" value="F:small GTPase binding"/>
    <property type="evidence" value="ECO:0007669"/>
    <property type="project" value="TreeGrafter"/>
</dbReference>
<feature type="region of interest" description="Disordered" evidence="4">
    <location>
        <begin position="1"/>
        <end position="31"/>
    </location>
</feature>
<keyword evidence="6" id="KW-1185">Reference proteome</keyword>
<dbReference type="InterPro" id="IPR027038">
    <property type="entry name" value="RanGap"/>
</dbReference>
<gene>
    <name evidence="5" type="ORF">PHET_03951</name>
</gene>
<dbReference type="SMART" id="SM00368">
    <property type="entry name" value="LRR_RI"/>
    <property type="match status" value="8"/>
</dbReference>
<dbReference type="SUPFAM" id="SSF52047">
    <property type="entry name" value="RNI-like"/>
    <property type="match status" value="1"/>
</dbReference>
<dbReference type="PANTHER" id="PTHR24113">
    <property type="entry name" value="RAN GTPASE-ACTIVATING PROTEIN 1"/>
    <property type="match status" value="1"/>
</dbReference>
<evidence type="ECO:0000256" key="4">
    <source>
        <dbReference type="SAM" id="MobiDB-lite"/>
    </source>
</evidence>
<evidence type="ECO:0000256" key="1">
    <source>
        <dbReference type="ARBA" id="ARBA00022468"/>
    </source>
</evidence>
<dbReference type="InterPro" id="IPR001611">
    <property type="entry name" value="Leu-rich_rpt"/>
</dbReference>
<dbReference type="OrthoDB" id="10034042at2759"/>
<protein>
    <submittedName>
        <fullName evidence="5">Leucine-rich repeat-containing protein 68</fullName>
    </submittedName>
</protein>
<dbReference type="Pfam" id="PF13516">
    <property type="entry name" value="LRR_6"/>
    <property type="match status" value="3"/>
</dbReference>
<accession>A0A8J4TGM7</accession>
<feature type="region of interest" description="Disordered" evidence="4">
    <location>
        <begin position="657"/>
        <end position="690"/>
    </location>
</feature>
<evidence type="ECO:0000256" key="2">
    <source>
        <dbReference type="ARBA" id="ARBA00022614"/>
    </source>
</evidence>
<keyword evidence="1" id="KW-0343">GTPase activation</keyword>
<dbReference type="Proteomes" id="UP000748531">
    <property type="component" value="Unassembled WGS sequence"/>
</dbReference>
<keyword evidence="3" id="KW-0677">Repeat</keyword>
<comment type="caution">
    <text evidence="5">The sequence shown here is derived from an EMBL/GenBank/DDBJ whole genome shotgun (WGS) entry which is preliminary data.</text>
</comment>
<sequence length="721" mass="79551">MLTECDKVEDQAYTAQDEKAQESPEGLLPATQPNKRCVRFGDGDKLITAVFESRGPWASAEPLNPYELVGAYKIRCEFEKLEPLYSVLAQLQDINLRESYARRPFFKLKGTQLNESHVEVLEEIFKHVQFEHLNLENSNLSDESMIALCEMMEFYESCTELCLARNVRIRERGWKAVARLVRKMPCLKWLDLRCVHLDDTDVQSLAHAIRSQAMSCRAEMNKFWKSQMANQRLRLKDSTYNDGATDPATNQEAASEAQTPCPVSATAPCVPQLPYEGLRGIHLGGIGLRDVTLSRLINCVRLSSICDLRLNNNRLGPTDAVFLIPLLRYGASLRYLDLGGNRLGDDGCKVIANALASTAFAVPSANQKVPTGLGRLDLSENQLTDASMVFLGRAIPCCTRLTCLQLSGNPKLGCSGLHNLQAGLMRCRRLKRLGLADCGIQSVGAVALAEVLVDKPRRLSLINLSDNWIDAAGLLALARCLNCIDRRVRLLGLRRNPARMKSSAVNGDDRLLNSVAKLATTSPPHSPQLVPPTQITSTDPLYQSSLDDLLKLLDRINTKFPRKPRATSSRYCQITCPSASDTSSACFPSGLPNKDTQEELDPRYFWGDSSSSDDEDDVIQPPNKPEAPFEGKTSSAAETYPVMGICSNSDSELCLSSSDNGTSPKLSTDKSQVTDGIDSPKTTTGNDSERHLDYSWHAASHMEPFTDCEPHLDSLIAIPLR</sequence>
<evidence type="ECO:0000313" key="6">
    <source>
        <dbReference type="Proteomes" id="UP000748531"/>
    </source>
</evidence>
<evidence type="ECO:0000313" key="5">
    <source>
        <dbReference type="EMBL" id="KAF5402417.1"/>
    </source>
</evidence>
<dbReference type="GO" id="GO:0005829">
    <property type="term" value="C:cytosol"/>
    <property type="evidence" value="ECO:0007669"/>
    <property type="project" value="TreeGrafter"/>
</dbReference>
<organism evidence="5 6">
    <name type="scientific">Paragonimus heterotremus</name>
    <dbReference type="NCBI Taxonomy" id="100268"/>
    <lineage>
        <taxon>Eukaryota</taxon>
        <taxon>Metazoa</taxon>
        <taxon>Spiralia</taxon>
        <taxon>Lophotrochozoa</taxon>
        <taxon>Platyhelminthes</taxon>
        <taxon>Trematoda</taxon>
        <taxon>Digenea</taxon>
        <taxon>Plagiorchiida</taxon>
        <taxon>Troglotremata</taxon>
        <taxon>Troglotrematidae</taxon>
        <taxon>Paragonimus</taxon>
    </lineage>
</organism>
<dbReference type="InterPro" id="IPR032675">
    <property type="entry name" value="LRR_dom_sf"/>
</dbReference>
<feature type="compositionally biased region" description="Polar residues" evidence="4">
    <location>
        <begin position="240"/>
        <end position="258"/>
    </location>
</feature>
<feature type="region of interest" description="Disordered" evidence="4">
    <location>
        <begin position="578"/>
        <end position="635"/>
    </location>
</feature>
<dbReference type="Gene3D" id="3.80.10.10">
    <property type="entry name" value="Ribonuclease Inhibitor"/>
    <property type="match status" value="3"/>
</dbReference>
<dbReference type="GO" id="GO:0005634">
    <property type="term" value="C:nucleus"/>
    <property type="evidence" value="ECO:0007669"/>
    <property type="project" value="TreeGrafter"/>
</dbReference>
<dbReference type="GO" id="GO:0005096">
    <property type="term" value="F:GTPase activator activity"/>
    <property type="evidence" value="ECO:0007669"/>
    <property type="project" value="UniProtKB-KW"/>
</dbReference>
<dbReference type="PANTHER" id="PTHR24113:SF12">
    <property type="entry name" value="RAN GTPASE-ACTIVATING PROTEIN 1"/>
    <property type="match status" value="1"/>
</dbReference>
<dbReference type="EMBL" id="LUCH01001827">
    <property type="protein sequence ID" value="KAF5402417.1"/>
    <property type="molecule type" value="Genomic_DNA"/>
</dbReference>
<dbReference type="GO" id="GO:0048471">
    <property type="term" value="C:perinuclear region of cytoplasm"/>
    <property type="evidence" value="ECO:0007669"/>
    <property type="project" value="TreeGrafter"/>
</dbReference>
<proteinExistence type="predicted"/>